<evidence type="ECO:0000313" key="2">
    <source>
        <dbReference type="EMBL" id="MBW0504670.1"/>
    </source>
</evidence>
<gene>
    <name evidence="2" type="ORF">O181_044385</name>
</gene>
<comment type="caution">
    <text evidence="2">The sequence shown here is derived from an EMBL/GenBank/DDBJ whole genome shotgun (WGS) entry which is preliminary data.</text>
</comment>
<organism evidence="2 3">
    <name type="scientific">Austropuccinia psidii MF-1</name>
    <dbReference type="NCBI Taxonomy" id="1389203"/>
    <lineage>
        <taxon>Eukaryota</taxon>
        <taxon>Fungi</taxon>
        <taxon>Dikarya</taxon>
        <taxon>Basidiomycota</taxon>
        <taxon>Pucciniomycotina</taxon>
        <taxon>Pucciniomycetes</taxon>
        <taxon>Pucciniales</taxon>
        <taxon>Sphaerophragmiaceae</taxon>
        <taxon>Austropuccinia</taxon>
    </lineage>
</organism>
<evidence type="ECO:0000256" key="1">
    <source>
        <dbReference type="SAM" id="MobiDB-lite"/>
    </source>
</evidence>
<protein>
    <submittedName>
        <fullName evidence="2">Uncharacterized protein</fullName>
    </submittedName>
</protein>
<accession>A0A9Q3HK41</accession>
<reference evidence="2" key="1">
    <citation type="submission" date="2021-03" db="EMBL/GenBank/DDBJ databases">
        <title>Draft genome sequence of rust myrtle Austropuccinia psidii MF-1, a brazilian biotype.</title>
        <authorList>
            <person name="Quecine M.C."/>
            <person name="Pachon D.M.R."/>
            <person name="Bonatelli M.L."/>
            <person name="Correr F.H."/>
            <person name="Franceschini L.M."/>
            <person name="Leite T.F."/>
            <person name="Margarido G.R.A."/>
            <person name="Almeida C.A."/>
            <person name="Ferrarezi J.A."/>
            <person name="Labate C.A."/>
        </authorList>
    </citation>
    <scope>NUCLEOTIDE SEQUENCE</scope>
    <source>
        <strain evidence="2">MF-1</strain>
    </source>
</reference>
<keyword evidence="3" id="KW-1185">Reference proteome</keyword>
<dbReference type="AlphaFoldDB" id="A0A9Q3HK41"/>
<sequence>MDLDQEIQVIHPKDNNANPKERHKWRMPELQPVPKGKNKDIPVSVQKLVYGSKAEGVETSFQSLDRHNEL</sequence>
<feature type="region of interest" description="Disordered" evidence="1">
    <location>
        <begin position="13"/>
        <end position="39"/>
    </location>
</feature>
<proteinExistence type="predicted"/>
<dbReference type="EMBL" id="AVOT02018062">
    <property type="protein sequence ID" value="MBW0504670.1"/>
    <property type="molecule type" value="Genomic_DNA"/>
</dbReference>
<dbReference type="Proteomes" id="UP000765509">
    <property type="component" value="Unassembled WGS sequence"/>
</dbReference>
<evidence type="ECO:0000313" key="3">
    <source>
        <dbReference type="Proteomes" id="UP000765509"/>
    </source>
</evidence>
<name>A0A9Q3HK41_9BASI</name>